<evidence type="ECO:0000256" key="5">
    <source>
        <dbReference type="ARBA" id="ARBA00023002"/>
    </source>
</evidence>
<dbReference type="InterPro" id="IPR036291">
    <property type="entry name" value="NAD(P)-bd_dom_sf"/>
</dbReference>
<keyword evidence="4" id="KW-0521">NADP</keyword>
<dbReference type="GO" id="GO:0004764">
    <property type="term" value="F:shikimate 3-dehydrogenase (NADP+) activity"/>
    <property type="evidence" value="ECO:0007669"/>
    <property type="project" value="UniProtKB-EC"/>
</dbReference>
<keyword evidence="5 10" id="KW-0560">Oxidoreductase</keyword>
<dbReference type="Gene3D" id="3.40.50.10860">
    <property type="entry name" value="Leucine Dehydrogenase, chain A, domain 1"/>
    <property type="match status" value="1"/>
</dbReference>
<dbReference type="SUPFAM" id="SSF51735">
    <property type="entry name" value="NAD(P)-binding Rossmann-fold domains"/>
    <property type="match status" value="1"/>
</dbReference>
<dbReference type="EMBL" id="CP009654">
    <property type="protein sequence ID" value="APC96299.1"/>
    <property type="molecule type" value="Genomic_DNA"/>
</dbReference>
<dbReference type="GO" id="GO:0009423">
    <property type="term" value="P:chorismate biosynthetic process"/>
    <property type="evidence" value="ECO:0007669"/>
    <property type="project" value="UniProtKB-UniPathway"/>
</dbReference>
<dbReference type="SUPFAM" id="SSF53223">
    <property type="entry name" value="Aminoacid dehydrogenase-like, N-terminal domain"/>
    <property type="match status" value="1"/>
</dbReference>
<keyword evidence="6" id="KW-0057">Aromatic amino acid biosynthesis</keyword>
<dbReference type="GO" id="GO:0019632">
    <property type="term" value="P:shikimate metabolic process"/>
    <property type="evidence" value="ECO:0007669"/>
    <property type="project" value="InterPro"/>
</dbReference>
<dbReference type="Proteomes" id="UP000182521">
    <property type="component" value="Chromosome"/>
</dbReference>
<evidence type="ECO:0000313" key="11">
    <source>
        <dbReference type="Proteomes" id="UP000182521"/>
    </source>
</evidence>
<dbReference type="NCBIfam" id="NF001310">
    <property type="entry name" value="PRK00258.1-2"/>
    <property type="match status" value="1"/>
</dbReference>
<dbReference type="PANTHER" id="PTHR21089:SF1">
    <property type="entry name" value="BIFUNCTIONAL 3-DEHYDROQUINATE DEHYDRATASE_SHIKIMATE DEHYDROGENASE, CHLOROPLASTIC"/>
    <property type="match status" value="1"/>
</dbReference>
<sequence length="264" mass="29316">MNTISTDLYHVIGYPVKHSLSPKIQMQLAKEYNQKMLFTAVEVTPEDLEQKIKEFKNNPNIKGLSVTVPHKEKVFAMCDDADGLAKDVQAASNVIFTDNRKMIALNYDGLGIVNDIKNNHKVAFTNKNILIIGAGGAAKAVIAAIINEKPKSITISNRTKSKAEDIKKLFSYKFDISVEDFDSIYGCYDIVINSTSASINGEMLPIYGKNFSDNAFAYDLMYAEGGTVFTNWCSKEKIKSSDGKGMLLELSKAAFSRWRGVNIR</sequence>
<evidence type="ECO:0000259" key="8">
    <source>
        <dbReference type="Pfam" id="PF01488"/>
    </source>
</evidence>
<dbReference type="KEGG" id="frc:KX01_259"/>
<feature type="domain" description="Shikimate dehydrogenase substrate binding N-terminal" evidence="9">
    <location>
        <begin position="11"/>
        <end position="91"/>
    </location>
</feature>
<dbReference type="Pfam" id="PF01488">
    <property type="entry name" value="Shikimate_DH"/>
    <property type="match status" value="1"/>
</dbReference>
<dbReference type="InterPro" id="IPR013708">
    <property type="entry name" value="Shikimate_DH-bd_N"/>
</dbReference>
<dbReference type="GO" id="GO:0008652">
    <property type="term" value="P:amino acid biosynthetic process"/>
    <property type="evidence" value="ECO:0007669"/>
    <property type="project" value="UniProtKB-KW"/>
</dbReference>
<proteinExistence type="predicted"/>
<accession>A0A1J0KRG7</accession>
<keyword evidence="11" id="KW-1185">Reference proteome</keyword>
<organism evidence="10 11">
    <name type="scientific">Francisella frigiditurris</name>
    <dbReference type="NCBI Taxonomy" id="1542390"/>
    <lineage>
        <taxon>Bacteria</taxon>
        <taxon>Pseudomonadati</taxon>
        <taxon>Pseudomonadota</taxon>
        <taxon>Gammaproteobacteria</taxon>
        <taxon>Thiotrichales</taxon>
        <taxon>Francisellaceae</taxon>
        <taxon>Francisella</taxon>
    </lineage>
</organism>
<keyword evidence="3" id="KW-0028">Amino-acid biosynthesis</keyword>
<comment type="pathway">
    <text evidence="1">Metabolic intermediate biosynthesis; chorismate biosynthesis; chorismate from D-erythrose 4-phosphate and phosphoenolpyruvate: step 4/7.</text>
</comment>
<dbReference type="GO" id="GO:0005829">
    <property type="term" value="C:cytosol"/>
    <property type="evidence" value="ECO:0007669"/>
    <property type="project" value="TreeGrafter"/>
</dbReference>
<evidence type="ECO:0000313" key="10">
    <source>
        <dbReference type="EMBL" id="APC96299.1"/>
    </source>
</evidence>
<dbReference type="GO" id="GO:0050661">
    <property type="term" value="F:NADP binding"/>
    <property type="evidence" value="ECO:0007669"/>
    <property type="project" value="InterPro"/>
</dbReference>
<evidence type="ECO:0000256" key="7">
    <source>
        <dbReference type="ARBA" id="ARBA00049442"/>
    </source>
</evidence>
<evidence type="ECO:0000256" key="6">
    <source>
        <dbReference type="ARBA" id="ARBA00023141"/>
    </source>
</evidence>
<protein>
    <recommendedName>
        <fullName evidence="2">shikimate dehydrogenase (NADP(+))</fullName>
        <ecNumber evidence="2">1.1.1.25</ecNumber>
    </recommendedName>
</protein>
<evidence type="ECO:0000256" key="3">
    <source>
        <dbReference type="ARBA" id="ARBA00022605"/>
    </source>
</evidence>
<dbReference type="AlphaFoldDB" id="A0A1J0KRG7"/>
<evidence type="ECO:0000259" key="9">
    <source>
        <dbReference type="Pfam" id="PF08501"/>
    </source>
</evidence>
<dbReference type="InterPro" id="IPR006151">
    <property type="entry name" value="Shikm_DH/Glu-tRNA_Rdtase"/>
</dbReference>
<name>A0A1J0KRG7_9GAMM</name>
<gene>
    <name evidence="10" type="primary">aroE</name>
    <name evidence="10" type="ORF">KX01_259</name>
</gene>
<dbReference type="InterPro" id="IPR046346">
    <property type="entry name" value="Aminoacid_DH-like_N_sf"/>
</dbReference>
<dbReference type="Pfam" id="PF08501">
    <property type="entry name" value="Shikimate_dh_N"/>
    <property type="match status" value="1"/>
</dbReference>
<dbReference type="NCBIfam" id="TIGR00507">
    <property type="entry name" value="aroE"/>
    <property type="match status" value="1"/>
</dbReference>
<comment type="catalytic activity">
    <reaction evidence="7">
        <text>shikimate + NADP(+) = 3-dehydroshikimate + NADPH + H(+)</text>
        <dbReference type="Rhea" id="RHEA:17737"/>
        <dbReference type="ChEBI" id="CHEBI:15378"/>
        <dbReference type="ChEBI" id="CHEBI:16630"/>
        <dbReference type="ChEBI" id="CHEBI:36208"/>
        <dbReference type="ChEBI" id="CHEBI:57783"/>
        <dbReference type="ChEBI" id="CHEBI:58349"/>
        <dbReference type="EC" id="1.1.1.25"/>
    </reaction>
</comment>
<dbReference type="Gene3D" id="3.40.50.720">
    <property type="entry name" value="NAD(P)-binding Rossmann-like Domain"/>
    <property type="match status" value="1"/>
</dbReference>
<dbReference type="STRING" id="1542390.KX01_259"/>
<evidence type="ECO:0000256" key="2">
    <source>
        <dbReference type="ARBA" id="ARBA00012962"/>
    </source>
</evidence>
<dbReference type="InterPro" id="IPR022893">
    <property type="entry name" value="Shikimate_DH_fam"/>
</dbReference>
<dbReference type="EC" id="1.1.1.25" evidence="2"/>
<evidence type="ECO:0000256" key="1">
    <source>
        <dbReference type="ARBA" id="ARBA00004871"/>
    </source>
</evidence>
<reference evidence="11" key="1">
    <citation type="submission" date="2014-10" db="EMBL/GenBank/DDBJ databases">
        <authorList>
            <person name="Kuske C.R."/>
            <person name="Challacombe J.F."/>
            <person name="Daligault H.E."/>
            <person name="Davenport K.W."/>
            <person name="Johnson S.L."/>
            <person name="Siddaramappa S."/>
            <person name="Petersen J.M."/>
        </authorList>
    </citation>
    <scope>NUCLEOTIDE SEQUENCE [LARGE SCALE GENOMIC DNA]</scope>
    <source>
        <strain evidence="11">CA97-1460</strain>
    </source>
</reference>
<dbReference type="PANTHER" id="PTHR21089">
    <property type="entry name" value="SHIKIMATE DEHYDROGENASE"/>
    <property type="match status" value="1"/>
</dbReference>
<dbReference type="OrthoDB" id="9776868at2"/>
<evidence type="ECO:0000256" key="4">
    <source>
        <dbReference type="ARBA" id="ARBA00022857"/>
    </source>
</evidence>
<dbReference type="InterPro" id="IPR011342">
    <property type="entry name" value="Shikimate_DH"/>
</dbReference>
<dbReference type="GO" id="GO:0009073">
    <property type="term" value="P:aromatic amino acid family biosynthetic process"/>
    <property type="evidence" value="ECO:0007669"/>
    <property type="project" value="UniProtKB-KW"/>
</dbReference>
<dbReference type="RefSeq" id="WP_071663276.1">
    <property type="nucleotide sequence ID" value="NZ_CP009654.1"/>
</dbReference>
<feature type="domain" description="Quinate/shikimate 5-dehydrogenase/glutamyl-tRNA reductase" evidence="8">
    <location>
        <begin position="123"/>
        <end position="198"/>
    </location>
</feature>
<dbReference type="UniPathway" id="UPA00053">
    <property type="reaction ID" value="UER00087"/>
</dbReference>